<dbReference type="InterPro" id="IPR002549">
    <property type="entry name" value="AI-2E-like"/>
</dbReference>
<dbReference type="RefSeq" id="WP_064451630.1">
    <property type="nucleotide sequence ID" value="NZ_CP015600.1"/>
</dbReference>
<feature type="transmembrane region" description="Helical" evidence="8">
    <location>
        <begin position="302"/>
        <end position="324"/>
    </location>
</feature>
<feature type="transmembrane region" description="Helical" evidence="8">
    <location>
        <begin position="269"/>
        <end position="290"/>
    </location>
</feature>
<dbReference type="PATRIC" id="fig|219572.3.peg.2032"/>
<keyword evidence="5 8" id="KW-0812">Transmembrane</keyword>
<keyword evidence="7 8" id="KW-0472">Membrane</keyword>
<evidence type="ECO:0000256" key="7">
    <source>
        <dbReference type="ARBA" id="ARBA00023136"/>
    </source>
</evidence>
<feature type="transmembrane region" description="Helical" evidence="8">
    <location>
        <begin position="7"/>
        <end position="24"/>
    </location>
</feature>
<reference evidence="9 10" key="1">
    <citation type="submission" date="2016-05" db="EMBL/GenBank/DDBJ databases">
        <title>Complete genome sequence of Pseudomonas antarctica PAMC 27494.</title>
        <authorList>
            <person name="Lee J."/>
        </authorList>
    </citation>
    <scope>NUCLEOTIDE SEQUENCE [LARGE SCALE GENOMIC DNA]</scope>
    <source>
        <strain evidence="9 10">PAMC 27494</strain>
    </source>
</reference>
<gene>
    <name evidence="9" type="ORF">A7J50_1983</name>
</gene>
<evidence type="ECO:0000256" key="5">
    <source>
        <dbReference type="ARBA" id="ARBA00022692"/>
    </source>
</evidence>
<evidence type="ECO:0000256" key="6">
    <source>
        <dbReference type="ARBA" id="ARBA00022989"/>
    </source>
</evidence>
<name>A0A172YYN9_9PSED</name>
<comment type="similarity">
    <text evidence="2">Belongs to the autoinducer-2 exporter (AI-2E) (TC 2.A.86) family.</text>
</comment>
<dbReference type="AlphaFoldDB" id="A0A172YYN9"/>
<feature type="transmembrane region" description="Helical" evidence="8">
    <location>
        <begin position="154"/>
        <end position="172"/>
    </location>
</feature>
<evidence type="ECO:0000256" key="2">
    <source>
        <dbReference type="ARBA" id="ARBA00009773"/>
    </source>
</evidence>
<dbReference type="Proteomes" id="UP000077829">
    <property type="component" value="Chromosome"/>
</dbReference>
<dbReference type="PANTHER" id="PTHR21716:SF67">
    <property type="entry name" value="TRANSPORT PROTEIN YDIK-RELATED"/>
    <property type="match status" value="1"/>
</dbReference>
<dbReference type="KEGG" id="panr:A7J50_1983"/>
<comment type="subcellular location">
    <subcellularLocation>
        <location evidence="1">Cell membrane</location>
        <topology evidence="1">Multi-pass membrane protein</topology>
    </subcellularLocation>
</comment>
<dbReference type="EMBL" id="CP015600">
    <property type="protein sequence ID" value="ANF85403.1"/>
    <property type="molecule type" value="Genomic_DNA"/>
</dbReference>
<feature type="transmembrane region" description="Helical" evidence="8">
    <location>
        <begin position="221"/>
        <end position="249"/>
    </location>
</feature>
<feature type="transmembrane region" description="Helical" evidence="8">
    <location>
        <begin position="60"/>
        <end position="80"/>
    </location>
</feature>
<evidence type="ECO:0000313" key="9">
    <source>
        <dbReference type="EMBL" id="ANF85403.1"/>
    </source>
</evidence>
<accession>A0A172YYN9</accession>
<dbReference type="STRING" id="219572.A7J50_1983"/>
<evidence type="ECO:0000313" key="10">
    <source>
        <dbReference type="Proteomes" id="UP000077829"/>
    </source>
</evidence>
<keyword evidence="4" id="KW-1003">Cell membrane</keyword>
<evidence type="ECO:0000256" key="8">
    <source>
        <dbReference type="SAM" id="Phobius"/>
    </source>
</evidence>
<keyword evidence="3" id="KW-0813">Transport</keyword>
<organism evidence="9 10">
    <name type="scientific">Pseudomonas antarctica</name>
    <dbReference type="NCBI Taxonomy" id="219572"/>
    <lineage>
        <taxon>Bacteria</taxon>
        <taxon>Pseudomonadati</taxon>
        <taxon>Pseudomonadota</taxon>
        <taxon>Gammaproteobacteria</taxon>
        <taxon>Pseudomonadales</taxon>
        <taxon>Pseudomonadaceae</taxon>
        <taxon>Pseudomonas</taxon>
    </lineage>
</organism>
<evidence type="ECO:0000256" key="4">
    <source>
        <dbReference type="ARBA" id="ARBA00022475"/>
    </source>
</evidence>
<dbReference type="GO" id="GO:0005886">
    <property type="term" value="C:plasma membrane"/>
    <property type="evidence" value="ECO:0007669"/>
    <property type="project" value="UniProtKB-SubCell"/>
</dbReference>
<keyword evidence="6 8" id="KW-1133">Transmembrane helix</keyword>
<dbReference type="Pfam" id="PF01594">
    <property type="entry name" value="AI-2E_transport"/>
    <property type="match status" value="1"/>
</dbReference>
<evidence type="ECO:0000256" key="3">
    <source>
        <dbReference type="ARBA" id="ARBA00022448"/>
    </source>
</evidence>
<proteinExistence type="inferred from homology"/>
<evidence type="ECO:0000256" key="1">
    <source>
        <dbReference type="ARBA" id="ARBA00004651"/>
    </source>
</evidence>
<sequence length="353" mass="38298">MLNNDRLLVQILLLVLFGASFWVMAPFWSALFWGAVLAFASWPLMRLLTRWLGGRESLAAGILTLCWMLLVAVPLVWLGFNLADHVRDAVGLIKDIQVDGLPAAPTWLGSIPFVGERLVATWDSIDQQGAALMVSIKPYLGQVGNWLLARSAQIGGGILELTLSLVFVFFFYRDGPRLALFVHRLLERLIGERAGYYIELVAGTVQRVVNGVIGTAAAQALLALIGFLIAGVPGALVLGIVTFLLSLIPMGPPLVWIPATAWLAWKGDYTYAVFLGVWGTFIISGVDNVLKPYLISRGGNLPLVIVLLGVFGGLIAFGFIGLFIGPTLLAVAYSLLTDWSATQAQVRREDKPL</sequence>
<dbReference type="PANTHER" id="PTHR21716">
    <property type="entry name" value="TRANSMEMBRANE PROTEIN"/>
    <property type="match status" value="1"/>
</dbReference>
<feature type="transmembrane region" description="Helical" evidence="8">
    <location>
        <begin position="30"/>
        <end position="48"/>
    </location>
</feature>
<protein>
    <submittedName>
        <fullName evidence="9">Putative membrane protein</fullName>
    </submittedName>
</protein>